<dbReference type="Pfam" id="PF08813">
    <property type="entry name" value="Phage_tail_3"/>
    <property type="match status" value="1"/>
</dbReference>
<accession>A0A2U8I5X4</accession>
<organism evidence="1 2">
    <name type="scientific">Candidatus Fukatsuia symbiotica</name>
    <dbReference type="NCBI Taxonomy" id="1878942"/>
    <lineage>
        <taxon>Bacteria</taxon>
        <taxon>Pseudomonadati</taxon>
        <taxon>Pseudomonadota</taxon>
        <taxon>Gammaproteobacteria</taxon>
        <taxon>Enterobacterales</taxon>
        <taxon>Yersiniaceae</taxon>
        <taxon>Candidatus Fukatsuia</taxon>
    </lineage>
</organism>
<keyword evidence="2" id="KW-1185">Reference proteome</keyword>
<proteinExistence type="predicted"/>
<protein>
    <submittedName>
        <fullName evidence="1">Phage tail protein</fullName>
    </submittedName>
</protein>
<dbReference type="InterPro" id="IPR014918">
    <property type="entry name" value="Phage_tail_3"/>
</dbReference>
<dbReference type="OrthoDB" id="6538688at2"/>
<gene>
    <name evidence="1" type="ORF">CCS41_02610</name>
</gene>
<sequence length="220" mass="23927">MGFALPNGAQVYLASDYETALPFTAITNAAHAVLTVVGNDKIKKDDLVHLSSGWTGLNERVARVSAATATSITLENIDTRQSAQFVAGGGAGSLRKIKIWTEIPQIKEVASSGGDQQTVSLQFLSDTVQRNINTVKAPRTLTYTLGHDPALAIYPLLRETDQRQDVVAFSMFVPQAKEKRYWSATVAFNEVPHTEVNAVETVSLVLNMQSPAMTFYKEPA</sequence>
<dbReference type="RefSeq" id="WP_119797166.1">
    <property type="nucleotide sequence ID" value="NZ_JAXAWC010000002.1"/>
</dbReference>
<evidence type="ECO:0000313" key="2">
    <source>
        <dbReference type="Proteomes" id="UP000261875"/>
    </source>
</evidence>
<evidence type="ECO:0000313" key="1">
    <source>
        <dbReference type="EMBL" id="AWK13635.1"/>
    </source>
</evidence>
<dbReference type="EMBL" id="CP021659">
    <property type="protein sequence ID" value="AWK13635.1"/>
    <property type="molecule type" value="Genomic_DNA"/>
</dbReference>
<dbReference type="AlphaFoldDB" id="A0A2U8I5X4"/>
<dbReference type="KEGG" id="fsm:CCS41_02610"/>
<dbReference type="Proteomes" id="UP000261875">
    <property type="component" value="Chromosome"/>
</dbReference>
<name>A0A2U8I5X4_9GAMM</name>
<reference evidence="1 2" key="1">
    <citation type="submission" date="2017-05" db="EMBL/GenBank/DDBJ databases">
        <title>Genome sequence of Candidatus Fukatsuia symbiotica and Candidatus Hamiltonella defensa from Acyrthosiphon pisum strain 5D.</title>
        <authorList>
            <person name="Patel V.A."/>
            <person name="Chevignon G."/>
            <person name="Russell J.A."/>
            <person name="Oliver K.M."/>
        </authorList>
    </citation>
    <scope>NUCLEOTIDE SEQUENCE [LARGE SCALE GENOMIC DNA]</scope>
    <source>
        <strain evidence="1 2">5D</strain>
    </source>
</reference>